<dbReference type="GO" id="GO:0016747">
    <property type="term" value="F:acyltransferase activity, transferring groups other than amino-acyl groups"/>
    <property type="evidence" value="ECO:0007669"/>
    <property type="project" value="TreeGrafter"/>
</dbReference>
<comment type="subcellular location">
    <subcellularLocation>
        <location evidence="1">Secreted</location>
    </subcellularLocation>
</comment>
<evidence type="ECO:0000256" key="2">
    <source>
        <dbReference type="ARBA" id="ARBA00022525"/>
    </source>
</evidence>
<dbReference type="SUPFAM" id="SSF53474">
    <property type="entry name" value="alpha/beta-Hydrolases"/>
    <property type="match status" value="1"/>
</dbReference>
<proteinExistence type="predicted"/>
<dbReference type="AlphaFoldDB" id="A0A4R5X6X6"/>
<evidence type="ECO:0000313" key="5">
    <source>
        <dbReference type="EMBL" id="TDL06716.1"/>
    </source>
</evidence>
<name>A0A4R5X6X6_9MYCO</name>
<comment type="caution">
    <text evidence="5">The sequence shown here is derived from an EMBL/GenBank/DDBJ whole genome shotgun (WGS) entry which is preliminary data.</text>
</comment>
<feature type="transmembrane region" description="Helical" evidence="4">
    <location>
        <begin position="58"/>
        <end position="79"/>
    </location>
</feature>
<gene>
    <name evidence="5" type="ORF">EUA04_18665</name>
</gene>
<dbReference type="PANTHER" id="PTHR48098">
    <property type="entry name" value="ENTEROCHELIN ESTERASE-RELATED"/>
    <property type="match status" value="1"/>
</dbReference>
<evidence type="ECO:0000256" key="1">
    <source>
        <dbReference type="ARBA" id="ARBA00004613"/>
    </source>
</evidence>
<evidence type="ECO:0000256" key="3">
    <source>
        <dbReference type="SAM" id="MobiDB-lite"/>
    </source>
</evidence>
<dbReference type="RefSeq" id="WP_082133207.1">
    <property type="nucleotide sequence ID" value="NZ_CALTXN010000032.1"/>
</dbReference>
<dbReference type="InterPro" id="IPR000801">
    <property type="entry name" value="Esterase-like"/>
</dbReference>
<feature type="transmembrane region" description="Helical" evidence="4">
    <location>
        <begin position="123"/>
        <end position="141"/>
    </location>
</feature>
<sequence length="475" mass="51204">MPPQTPTPPPLPQLPAPDFHEFQRGISLLGGWFPPTVEILAAVVLIAVIGWRTRRWRVIWVPISIVVGVLVALAARTSMNSEGLASDPAPFVLWVWTAVFGATVAIAVLGWRNTRWWRRGLSVLAIPLTLLTAAMSLNQWVGYYPSLQSAWGAITAGPLPHEVDASALPSLRNTTPDSGKLVKVDIPDTASGFTHRSEYVYLPPAWFAGDTPPRLPVVMMIAGEFNTPADWMRSGNVMPIIDQYASQHQGQTPIFVFVDVGGSFNNDTECVNGPRGNAADHLTEDVRPYLVAHYGASDAAINWAVVGWSMGGTCAVDLTVMHPDLFGTFEDIAGDHGPTAGTKQQTIDRLYGGDATQWDAFDPRTVMAEHGPYTGVAGWFEDTVAPANADQLMKTAGLHRPQSSSPSGFGGHDGERDTDELGAAEDLCAAGQAVGISCSIHKVISFHTWQFAERSFSDALPWLAERVQTPGTMGS</sequence>
<dbReference type="PANTHER" id="PTHR48098:SF1">
    <property type="entry name" value="DIACYLGLYCEROL ACYLTRANSFERASE_MYCOLYLTRANSFERASE AG85A"/>
    <property type="match status" value="1"/>
</dbReference>
<protein>
    <recommendedName>
        <fullName evidence="7">Esterase</fullName>
    </recommendedName>
</protein>
<keyword evidence="4" id="KW-0812">Transmembrane</keyword>
<evidence type="ECO:0008006" key="7">
    <source>
        <dbReference type="Google" id="ProtNLM"/>
    </source>
</evidence>
<organism evidence="5 6">
    <name type="scientific">Mycolicibacterium obuense</name>
    <dbReference type="NCBI Taxonomy" id="1807"/>
    <lineage>
        <taxon>Bacteria</taxon>
        <taxon>Bacillati</taxon>
        <taxon>Actinomycetota</taxon>
        <taxon>Actinomycetes</taxon>
        <taxon>Mycobacteriales</taxon>
        <taxon>Mycobacteriaceae</taxon>
        <taxon>Mycolicibacterium</taxon>
    </lineage>
</organism>
<keyword evidence="4" id="KW-1133">Transmembrane helix</keyword>
<dbReference type="Proteomes" id="UP000294952">
    <property type="component" value="Unassembled WGS sequence"/>
</dbReference>
<dbReference type="Pfam" id="PF00756">
    <property type="entry name" value="Esterase"/>
    <property type="match status" value="1"/>
</dbReference>
<dbReference type="InterPro" id="IPR050583">
    <property type="entry name" value="Mycobacterial_A85_antigen"/>
</dbReference>
<feature type="region of interest" description="Disordered" evidence="3">
    <location>
        <begin position="396"/>
        <end position="418"/>
    </location>
</feature>
<dbReference type="Gene3D" id="3.40.50.1820">
    <property type="entry name" value="alpha/beta hydrolase"/>
    <property type="match status" value="1"/>
</dbReference>
<evidence type="ECO:0000256" key="4">
    <source>
        <dbReference type="SAM" id="Phobius"/>
    </source>
</evidence>
<keyword evidence="4" id="KW-0472">Membrane</keyword>
<feature type="transmembrane region" description="Helical" evidence="4">
    <location>
        <begin position="32"/>
        <end position="51"/>
    </location>
</feature>
<evidence type="ECO:0000313" key="6">
    <source>
        <dbReference type="Proteomes" id="UP000294952"/>
    </source>
</evidence>
<dbReference type="OrthoDB" id="3723842at2"/>
<dbReference type="EMBL" id="SDLP01000005">
    <property type="protein sequence ID" value="TDL06716.1"/>
    <property type="molecule type" value="Genomic_DNA"/>
</dbReference>
<reference evidence="5 6" key="1">
    <citation type="submission" date="2019-01" db="EMBL/GenBank/DDBJ databases">
        <title>High-quality-draft genome sequences of five non-tuberculosis mycobacteriaceae isolated from a nosocomial environment.</title>
        <authorList>
            <person name="Tiago I."/>
            <person name="Alarico S."/>
            <person name="Pereira S.G."/>
            <person name="Coelho C."/>
            <person name="Maranha A."/>
            <person name="Empadinhas N."/>
        </authorList>
    </citation>
    <scope>NUCLEOTIDE SEQUENCE [LARGE SCALE GENOMIC DNA]</scope>
    <source>
        <strain evidence="5 6">22DIII</strain>
    </source>
</reference>
<keyword evidence="2" id="KW-0964">Secreted</keyword>
<accession>A0A4R5X6X6</accession>
<dbReference type="GO" id="GO:0005576">
    <property type="term" value="C:extracellular region"/>
    <property type="evidence" value="ECO:0007669"/>
    <property type="project" value="UniProtKB-SubCell"/>
</dbReference>
<dbReference type="InterPro" id="IPR029058">
    <property type="entry name" value="AB_hydrolase_fold"/>
</dbReference>
<feature type="transmembrane region" description="Helical" evidence="4">
    <location>
        <begin position="91"/>
        <end position="111"/>
    </location>
</feature>